<evidence type="ECO:0000256" key="2">
    <source>
        <dbReference type="ARBA" id="ARBA00019992"/>
    </source>
</evidence>
<dbReference type="InterPro" id="IPR033891">
    <property type="entry name" value="TTC38"/>
</dbReference>
<dbReference type="RefSeq" id="WP_340355103.1">
    <property type="nucleotide sequence ID" value="NZ_JBBKZU010000001.1"/>
</dbReference>
<evidence type="ECO:0000256" key="1">
    <source>
        <dbReference type="ARBA" id="ARBA00005857"/>
    </source>
</evidence>
<dbReference type="InterPro" id="IPR011990">
    <property type="entry name" value="TPR-like_helical_dom_sf"/>
</dbReference>
<keyword evidence="6" id="KW-1185">Reference proteome</keyword>
<sequence length="416" mass="45552">MSLVDHRGSRITGATPEALAAYERALTAFQGWRTGVDAELAMALREAPSFVMAHVLRGYQFICSRDPRQVRRGHEVLALAAAKTANPRERMHLAAIAAVLADDYEGAKSRLGELLDEHPRDALALQVAHAFDHVTGDEARMRHRVASVLPAWSPDLPGYHTILSMQAFSLEESGEYAHAQDVALAALELDPHDARAHHAMAHIFEMTGQADAGVRWLRRHAAAWSEGTVVATHCWWHLALFHLARAEWGHALALYDERVRGGRSPAIADLIDAAALLWRLDFHGVDPGARWVELAAAWAAHIDDGFCSFNDLHAALAFVGAREWGLARRLEISLVDAQSKRTRHGNATRELGLASCRAMIAFGRGDDTLAVTLLASLPALAHRLGGSHAQRDVLHLTLREAVERVCAVARRSLQSA</sequence>
<comment type="similarity">
    <text evidence="1">Belongs to the TTC38 family.</text>
</comment>
<evidence type="ECO:0000256" key="3">
    <source>
        <dbReference type="ARBA" id="ARBA00022737"/>
    </source>
</evidence>
<evidence type="ECO:0000313" key="5">
    <source>
        <dbReference type="EMBL" id="MEJ8809773.1"/>
    </source>
</evidence>
<keyword evidence="3" id="KW-0677">Repeat</keyword>
<accession>A0ABU8V8A1</accession>
<comment type="caution">
    <text evidence="5">The sequence shown here is derived from an EMBL/GenBank/DDBJ whole genome shotgun (WGS) entry which is preliminary data.</text>
</comment>
<dbReference type="PANTHER" id="PTHR16263">
    <property type="entry name" value="TETRATRICOPEPTIDE REPEAT PROTEIN 38"/>
    <property type="match status" value="1"/>
</dbReference>
<dbReference type="PANTHER" id="PTHR16263:SF4">
    <property type="entry name" value="TETRATRICOPEPTIDE REPEAT PROTEIN 38"/>
    <property type="match status" value="1"/>
</dbReference>
<dbReference type="Proteomes" id="UP001365846">
    <property type="component" value="Unassembled WGS sequence"/>
</dbReference>
<keyword evidence="4" id="KW-0802">TPR repeat</keyword>
<dbReference type="CDD" id="cd05804">
    <property type="entry name" value="StaR_like"/>
    <property type="match status" value="1"/>
</dbReference>
<dbReference type="Gene3D" id="1.25.40.10">
    <property type="entry name" value="Tetratricopeptide repeat domain"/>
    <property type="match status" value="1"/>
</dbReference>
<evidence type="ECO:0000313" key="6">
    <source>
        <dbReference type="Proteomes" id="UP001365846"/>
    </source>
</evidence>
<evidence type="ECO:0000256" key="4">
    <source>
        <dbReference type="ARBA" id="ARBA00022803"/>
    </source>
</evidence>
<gene>
    <name evidence="5" type="ORF">WKW77_01750</name>
</gene>
<proteinExistence type="inferred from homology"/>
<name>A0ABU8V8A1_9BURK</name>
<protein>
    <recommendedName>
        <fullName evidence="2">Tetratricopeptide repeat protein 38</fullName>
    </recommendedName>
</protein>
<organism evidence="5 6">
    <name type="scientific">Variovorax ureilyticus</name>
    <dbReference type="NCBI Taxonomy" id="1836198"/>
    <lineage>
        <taxon>Bacteria</taxon>
        <taxon>Pseudomonadati</taxon>
        <taxon>Pseudomonadota</taxon>
        <taxon>Betaproteobacteria</taxon>
        <taxon>Burkholderiales</taxon>
        <taxon>Comamonadaceae</taxon>
        <taxon>Variovorax</taxon>
    </lineage>
</organism>
<dbReference type="EMBL" id="JBBKZU010000001">
    <property type="protein sequence ID" value="MEJ8809773.1"/>
    <property type="molecule type" value="Genomic_DNA"/>
</dbReference>
<reference evidence="5 6" key="1">
    <citation type="submission" date="2024-03" db="EMBL/GenBank/DDBJ databases">
        <title>Novel species of the genus Variovorax.</title>
        <authorList>
            <person name="Liu Q."/>
            <person name="Xin Y.-H."/>
        </authorList>
    </citation>
    <scope>NUCLEOTIDE SEQUENCE [LARGE SCALE GENOMIC DNA]</scope>
    <source>
        <strain evidence="5 6">KACC 18899</strain>
    </source>
</reference>
<dbReference type="SUPFAM" id="SSF48452">
    <property type="entry name" value="TPR-like"/>
    <property type="match status" value="1"/>
</dbReference>